<evidence type="ECO:0000259" key="4">
    <source>
        <dbReference type="PROSITE" id="PS50404"/>
    </source>
</evidence>
<dbReference type="InterPro" id="IPR004045">
    <property type="entry name" value="Glutathione_S-Trfase_N"/>
</dbReference>
<dbReference type="InterPro" id="IPR036249">
    <property type="entry name" value="Thioredoxin-like_sf"/>
</dbReference>
<dbReference type="SUPFAM" id="SSF47616">
    <property type="entry name" value="GST C-terminal domain-like"/>
    <property type="match status" value="1"/>
</dbReference>
<dbReference type="PANTHER" id="PTHR11260:SF765">
    <property type="entry name" value="GLUTATHIONE TRANSFERASE"/>
    <property type="match status" value="1"/>
</dbReference>
<dbReference type="FunFam" id="3.40.30.10:FF:000014">
    <property type="entry name" value="Tau class glutathione S-transferase"/>
    <property type="match status" value="1"/>
</dbReference>
<dbReference type="CDD" id="cd03185">
    <property type="entry name" value="GST_C_Tau"/>
    <property type="match status" value="1"/>
</dbReference>
<comment type="catalytic activity">
    <reaction evidence="2 3">
        <text>RX + glutathione = an S-substituted glutathione + a halide anion + H(+)</text>
        <dbReference type="Rhea" id="RHEA:16437"/>
        <dbReference type="ChEBI" id="CHEBI:15378"/>
        <dbReference type="ChEBI" id="CHEBI:16042"/>
        <dbReference type="ChEBI" id="CHEBI:17792"/>
        <dbReference type="ChEBI" id="CHEBI:57925"/>
        <dbReference type="ChEBI" id="CHEBI:90779"/>
        <dbReference type="EC" id="2.5.1.18"/>
    </reaction>
</comment>
<feature type="non-terminal residue" evidence="5">
    <location>
        <position position="187"/>
    </location>
</feature>
<evidence type="ECO:0000313" key="6">
    <source>
        <dbReference type="Proteomes" id="UP000030748"/>
    </source>
</evidence>
<dbReference type="InterPro" id="IPR036282">
    <property type="entry name" value="Glutathione-S-Trfase_C_sf"/>
</dbReference>
<evidence type="ECO:0000256" key="1">
    <source>
        <dbReference type="ARBA" id="ARBA00022679"/>
    </source>
</evidence>
<dbReference type="InterPro" id="IPR045074">
    <property type="entry name" value="GST_C_Tau"/>
</dbReference>
<reference evidence="5 6" key="1">
    <citation type="journal article" date="2013" name="Proc. Natl. Acad. Sci. U.S.A.">
        <title>Fine-scale variation in meiotic recombination in Mimulus inferred from population shotgun sequencing.</title>
        <authorList>
            <person name="Hellsten U."/>
            <person name="Wright K.M."/>
            <person name="Jenkins J."/>
            <person name="Shu S."/>
            <person name="Yuan Y."/>
            <person name="Wessler S.R."/>
            <person name="Schmutz J."/>
            <person name="Willis J.H."/>
            <person name="Rokhsar D.S."/>
        </authorList>
    </citation>
    <scope>NUCLEOTIDE SEQUENCE [LARGE SCALE GENOMIC DNA]</scope>
    <source>
        <strain evidence="6">cv. DUN x IM62</strain>
    </source>
</reference>
<dbReference type="GO" id="GO:0004364">
    <property type="term" value="F:glutathione transferase activity"/>
    <property type="evidence" value="ECO:0000318"/>
    <property type="project" value="GO_Central"/>
</dbReference>
<keyword evidence="6" id="KW-1185">Reference proteome</keyword>
<dbReference type="eggNOG" id="KOG0406">
    <property type="taxonomic scope" value="Eukaryota"/>
</dbReference>
<name>A0A022RW99_ERYGU</name>
<sequence length="187" mass="21667">MEESKVIVHGFWASAYVYRVIWALKLKGVKYDYIEEDFSNKSQSLLEYNPVHKKVPVLVHGGRPVVESSVILEYIEETWSDDPLTSLLPSDAYERSVARFWIDFGQHVALGGKKFFDGNRLGLVDLSYGWLAHWLEPIQELVGVKVLEPNTLPRLYQWTIDFKHEPVIKDNLPDSKALLEHTTRQRK</sequence>
<dbReference type="GO" id="GO:0005737">
    <property type="term" value="C:cytoplasm"/>
    <property type="evidence" value="ECO:0000318"/>
    <property type="project" value="GO_Central"/>
</dbReference>
<dbReference type="Gene3D" id="1.20.1050.10">
    <property type="match status" value="1"/>
</dbReference>
<dbReference type="Pfam" id="PF02798">
    <property type="entry name" value="GST_N"/>
    <property type="match status" value="1"/>
</dbReference>
<dbReference type="CDD" id="cd03058">
    <property type="entry name" value="GST_N_Tau"/>
    <property type="match status" value="1"/>
</dbReference>
<keyword evidence="3" id="KW-0963">Cytoplasm</keyword>
<dbReference type="SFLD" id="SFLDG00358">
    <property type="entry name" value="Main_(cytGST)"/>
    <property type="match status" value="1"/>
</dbReference>
<comment type="function">
    <text evidence="3">Is involved in the conjugation of reduced glutathione to a wide number of exogenous and endogenous hydrophobic electrophiles.</text>
</comment>
<evidence type="ECO:0000256" key="3">
    <source>
        <dbReference type="RuleBase" id="RU369102"/>
    </source>
</evidence>
<comment type="similarity">
    <text evidence="3">Belongs to the GST superfamily.</text>
</comment>
<dbReference type="SFLD" id="SFLDS00019">
    <property type="entry name" value="Glutathione_Transferase_(cytos"/>
    <property type="match status" value="1"/>
</dbReference>
<dbReference type="Gene3D" id="3.40.30.10">
    <property type="entry name" value="Glutaredoxin"/>
    <property type="match status" value="1"/>
</dbReference>
<keyword evidence="1 3" id="KW-0808">Transferase</keyword>
<dbReference type="InterPro" id="IPR040079">
    <property type="entry name" value="Glutathione_S-Trfase"/>
</dbReference>
<evidence type="ECO:0000313" key="5">
    <source>
        <dbReference type="EMBL" id="EYU44241.1"/>
    </source>
</evidence>
<protein>
    <recommendedName>
        <fullName evidence="3">Glutathione S-transferase</fullName>
        <ecNumber evidence="3">2.5.1.18</ecNumber>
    </recommendedName>
</protein>
<dbReference type="PANTHER" id="PTHR11260">
    <property type="entry name" value="GLUTATHIONE S-TRANSFERASE, GST, SUPERFAMILY, GST DOMAIN CONTAINING"/>
    <property type="match status" value="1"/>
</dbReference>
<dbReference type="PROSITE" id="PS50404">
    <property type="entry name" value="GST_NTER"/>
    <property type="match status" value="1"/>
</dbReference>
<comment type="subcellular location">
    <subcellularLocation>
        <location evidence="3">Cytoplasm</location>
        <location evidence="3">Cytosol</location>
    </subcellularLocation>
</comment>
<proteinExistence type="inferred from homology"/>
<organism evidence="5 6">
    <name type="scientific">Erythranthe guttata</name>
    <name type="common">Yellow monkey flower</name>
    <name type="synonym">Mimulus guttatus</name>
    <dbReference type="NCBI Taxonomy" id="4155"/>
    <lineage>
        <taxon>Eukaryota</taxon>
        <taxon>Viridiplantae</taxon>
        <taxon>Streptophyta</taxon>
        <taxon>Embryophyta</taxon>
        <taxon>Tracheophyta</taxon>
        <taxon>Spermatophyta</taxon>
        <taxon>Magnoliopsida</taxon>
        <taxon>eudicotyledons</taxon>
        <taxon>Gunneridae</taxon>
        <taxon>Pentapetalae</taxon>
        <taxon>asterids</taxon>
        <taxon>lamiids</taxon>
        <taxon>Lamiales</taxon>
        <taxon>Phrymaceae</taxon>
        <taxon>Erythranthe</taxon>
    </lineage>
</organism>
<gene>
    <name evidence="5" type="ORF">MIMGU_mgv1a025846mg</name>
</gene>
<dbReference type="AlphaFoldDB" id="A0A022RW99"/>
<dbReference type="GO" id="GO:0005829">
    <property type="term" value="C:cytosol"/>
    <property type="evidence" value="ECO:0007669"/>
    <property type="project" value="UniProtKB-SubCell"/>
</dbReference>
<evidence type="ECO:0000256" key="2">
    <source>
        <dbReference type="ARBA" id="ARBA00047960"/>
    </source>
</evidence>
<dbReference type="EMBL" id="KI630214">
    <property type="protein sequence ID" value="EYU44241.1"/>
    <property type="molecule type" value="Genomic_DNA"/>
</dbReference>
<dbReference type="Proteomes" id="UP000030748">
    <property type="component" value="Unassembled WGS sequence"/>
</dbReference>
<dbReference type="GO" id="GO:0006749">
    <property type="term" value="P:glutathione metabolic process"/>
    <property type="evidence" value="ECO:0000318"/>
    <property type="project" value="GO_Central"/>
</dbReference>
<feature type="domain" description="GST N-terminal" evidence="4">
    <location>
        <begin position="4"/>
        <end position="83"/>
    </location>
</feature>
<dbReference type="STRING" id="4155.A0A022RW99"/>
<dbReference type="SUPFAM" id="SSF52833">
    <property type="entry name" value="Thioredoxin-like"/>
    <property type="match status" value="1"/>
</dbReference>
<dbReference type="EC" id="2.5.1.18" evidence="3"/>
<dbReference type="InterPro" id="IPR045073">
    <property type="entry name" value="Omega/Tau-like"/>
</dbReference>
<accession>A0A022RW99</accession>